<dbReference type="GO" id="GO:0003677">
    <property type="term" value="F:DNA binding"/>
    <property type="evidence" value="ECO:0007669"/>
    <property type="project" value="UniProtKB-KW"/>
</dbReference>
<name>A0ABV7J0M6_9RHOB</name>
<dbReference type="PROSITE" id="PS00356">
    <property type="entry name" value="HTH_LACI_1"/>
    <property type="match status" value="1"/>
</dbReference>
<evidence type="ECO:0000313" key="6">
    <source>
        <dbReference type="EMBL" id="MFC3181398.1"/>
    </source>
</evidence>
<dbReference type="Pfam" id="PF00356">
    <property type="entry name" value="LacI"/>
    <property type="match status" value="1"/>
</dbReference>
<dbReference type="SUPFAM" id="SSF47413">
    <property type="entry name" value="lambda repressor-like DNA-binding domains"/>
    <property type="match status" value="1"/>
</dbReference>
<dbReference type="PANTHER" id="PTHR30146">
    <property type="entry name" value="LACI-RELATED TRANSCRIPTIONAL REPRESSOR"/>
    <property type="match status" value="1"/>
</dbReference>
<proteinExistence type="predicted"/>
<dbReference type="PROSITE" id="PS50932">
    <property type="entry name" value="HTH_LACI_2"/>
    <property type="match status" value="1"/>
</dbReference>
<dbReference type="Gene3D" id="3.40.50.2300">
    <property type="match status" value="2"/>
</dbReference>
<evidence type="ECO:0000256" key="1">
    <source>
        <dbReference type="ARBA" id="ARBA00022491"/>
    </source>
</evidence>
<dbReference type="InterPro" id="IPR028082">
    <property type="entry name" value="Peripla_BP_I"/>
</dbReference>
<evidence type="ECO:0000259" key="5">
    <source>
        <dbReference type="PROSITE" id="PS50932"/>
    </source>
</evidence>
<dbReference type="EMBL" id="JBHRTO010000001">
    <property type="protein sequence ID" value="MFC3181398.1"/>
    <property type="molecule type" value="Genomic_DNA"/>
</dbReference>
<dbReference type="RefSeq" id="WP_380073005.1">
    <property type="nucleotide sequence ID" value="NZ_JBHRTO010000001.1"/>
</dbReference>
<dbReference type="Gene3D" id="1.10.260.40">
    <property type="entry name" value="lambda repressor-like DNA-binding domains"/>
    <property type="match status" value="1"/>
</dbReference>
<comment type="caution">
    <text evidence="6">The sequence shown here is derived from an EMBL/GenBank/DDBJ whole genome shotgun (WGS) entry which is preliminary data.</text>
</comment>
<accession>A0ABV7J0M6</accession>
<gene>
    <name evidence="6" type="ORF">ACFOGH_10400</name>
</gene>
<evidence type="ECO:0000256" key="4">
    <source>
        <dbReference type="ARBA" id="ARBA00023163"/>
    </source>
</evidence>
<dbReference type="CDD" id="cd01392">
    <property type="entry name" value="HTH_LacI"/>
    <property type="match status" value="1"/>
</dbReference>
<keyword evidence="2" id="KW-0805">Transcription regulation</keyword>
<sequence length="364" mass="38449">MAIKPKATIADVARLAGVSTATAGRVLGGYGYTSGSKKDQVMKAAEKLGYRPNALARSLITGKTRTIGVVAGDIRNPFYAFVLRGISNVAEKEGFGLLITNSDEDLQQETRAVDLLVEKQVDGLIVSPCDTRDAAHLRALHASGIPLVLIDRAVEALEVDRVGTANVAAARDAVQRLIQTGHRRIGLIAELVEEAEGGVASFIARAQAGEPVESAALYPSWQRLLGYVQAHLVARVPLDPALVRRAGEYSAQAAEHACLSLLSAENRPTALFTTDGTMSEGAMAAIAKLGLTIPGQLSMIGFDDLDWMAFLPPGITTVAQPRMAMGEAATRMLLEQIAGAEIPPRTLLMPAQLIERGSVGKPAA</sequence>
<dbReference type="CDD" id="cd06267">
    <property type="entry name" value="PBP1_LacI_sugar_binding-like"/>
    <property type="match status" value="1"/>
</dbReference>
<keyword evidence="4" id="KW-0804">Transcription</keyword>
<dbReference type="Proteomes" id="UP001595547">
    <property type="component" value="Unassembled WGS sequence"/>
</dbReference>
<evidence type="ECO:0000256" key="2">
    <source>
        <dbReference type="ARBA" id="ARBA00023015"/>
    </source>
</evidence>
<protein>
    <submittedName>
        <fullName evidence="6">LacI family DNA-binding transcriptional regulator</fullName>
    </submittedName>
</protein>
<dbReference type="InterPro" id="IPR010982">
    <property type="entry name" value="Lambda_DNA-bd_dom_sf"/>
</dbReference>
<evidence type="ECO:0000256" key="3">
    <source>
        <dbReference type="ARBA" id="ARBA00023125"/>
    </source>
</evidence>
<dbReference type="InterPro" id="IPR046335">
    <property type="entry name" value="LacI/GalR-like_sensor"/>
</dbReference>
<keyword evidence="3 6" id="KW-0238">DNA-binding</keyword>
<dbReference type="InterPro" id="IPR000843">
    <property type="entry name" value="HTH_LacI"/>
</dbReference>
<keyword evidence="7" id="KW-1185">Reference proteome</keyword>
<feature type="domain" description="HTH lacI-type" evidence="5">
    <location>
        <begin position="7"/>
        <end position="61"/>
    </location>
</feature>
<dbReference type="SMART" id="SM00354">
    <property type="entry name" value="HTH_LACI"/>
    <property type="match status" value="1"/>
</dbReference>
<reference evidence="7" key="1">
    <citation type="journal article" date="2019" name="Int. J. Syst. Evol. Microbiol.">
        <title>The Global Catalogue of Microorganisms (GCM) 10K type strain sequencing project: providing services to taxonomists for standard genome sequencing and annotation.</title>
        <authorList>
            <consortium name="The Broad Institute Genomics Platform"/>
            <consortium name="The Broad Institute Genome Sequencing Center for Infectious Disease"/>
            <person name="Wu L."/>
            <person name="Ma J."/>
        </authorList>
    </citation>
    <scope>NUCLEOTIDE SEQUENCE [LARGE SCALE GENOMIC DNA]</scope>
    <source>
        <strain evidence="7">KCTC 52039</strain>
    </source>
</reference>
<dbReference type="PANTHER" id="PTHR30146:SF148">
    <property type="entry name" value="HTH-TYPE TRANSCRIPTIONAL REPRESSOR PURR-RELATED"/>
    <property type="match status" value="1"/>
</dbReference>
<dbReference type="SUPFAM" id="SSF53822">
    <property type="entry name" value="Periplasmic binding protein-like I"/>
    <property type="match status" value="1"/>
</dbReference>
<evidence type="ECO:0000313" key="7">
    <source>
        <dbReference type="Proteomes" id="UP001595547"/>
    </source>
</evidence>
<keyword evidence="1" id="KW-0678">Repressor</keyword>
<dbReference type="Pfam" id="PF13377">
    <property type="entry name" value="Peripla_BP_3"/>
    <property type="match status" value="1"/>
</dbReference>
<organism evidence="6 7">
    <name type="scientific">Cypionkella sinensis</name>
    <dbReference type="NCBI Taxonomy" id="1756043"/>
    <lineage>
        <taxon>Bacteria</taxon>
        <taxon>Pseudomonadati</taxon>
        <taxon>Pseudomonadota</taxon>
        <taxon>Alphaproteobacteria</taxon>
        <taxon>Rhodobacterales</taxon>
        <taxon>Paracoccaceae</taxon>
        <taxon>Cypionkella</taxon>
    </lineage>
</organism>